<dbReference type="SUPFAM" id="SSF46689">
    <property type="entry name" value="Homeodomain-like"/>
    <property type="match status" value="1"/>
</dbReference>
<keyword evidence="3" id="KW-0804">Transcription</keyword>
<dbReference type="Pfam" id="PF17754">
    <property type="entry name" value="TetR_C_14"/>
    <property type="match status" value="1"/>
</dbReference>
<feature type="DNA-binding region" description="H-T-H motif" evidence="4">
    <location>
        <begin position="38"/>
        <end position="57"/>
    </location>
</feature>
<dbReference type="PANTHER" id="PTHR30055">
    <property type="entry name" value="HTH-TYPE TRANSCRIPTIONAL REGULATOR RUTR"/>
    <property type="match status" value="1"/>
</dbReference>
<dbReference type="Proteomes" id="UP000772196">
    <property type="component" value="Unassembled WGS sequence"/>
</dbReference>
<dbReference type="RefSeq" id="WP_168542019.1">
    <property type="nucleotide sequence ID" value="NZ_JAAWWP010000016.1"/>
</dbReference>
<name>A0ABX1H7Q7_9ACTN</name>
<keyword evidence="7" id="KW-1185">Reference proteome</keyword>
<keyword evidence="2 4" id="KW-0238">DNA-binding</keyword>
<evidence type="ECO:0000313" key="6">
    <source>
        <dbReference type="EMBL" id="NKI44088.1"/>
    </source>
</evidence>
<dbReference type="PROSITE" id="PS50977">
    <property type="entry name" value="HTH_TETR_2"/>
    <property type="match status" value="1"/>
</dbReference>
<dbReference type="PANTHER" id="PTHR30055:SF238">
    <property type="entry name" value="MYCOFACTOCIN BIOSYNTHESIS TRANSCRIPTIONAL REGULATOR MFTR-RELATED"/>
    <property type="match status" value="1"/>
</dbReference>
<dbReference type="InterPro" id="IPR009057">
    <property type="entry name" value="Homeodomain-like_sf"/>
</dbReference>
<dbReference type="Pfam" id="PF00440">
    <property type="entry name" value="TetR_N"/>
    <property type="match status" value="1"/>
</dbReference>
<protein>
    <submittedName>
        <fullName evidence="6">TetR family transcriptional regulator</fullName>
    </submittedName>
</protein>
<dbReference type="Gene3D" id="1.10.357.10">
    <property type="entry name" value="Tetracycline Repressor, domain 2"/>
    <property type="match status" value="1"/>
</dbReference>
<dbReference type="InterPro" id="IPR050109">
    <property type="entry name" value="HTH-type_TetR-like_transc_reg"/>
</dbReference>
<evidence type="ECO:0000256" key="2">
    <source>
        <dbReference type="ARBA" id="ARBA00023125"/>
    </source>
</evidence>
<gene>
    <name evidence="6" type="ORF">HFV08_23150</name>
</gene>
<evidence type="ECO:0000256" key="3">
    <source>
        <dbReference type="ARBA" id="ARBA00023163"/>
    </source>
</evidence>
<dbReference type="Gene3D" id="1.10.10.60">
    <property type="entry name" value="Homeodomain-like"/>
    <property type="match status" value="1"/>
</dbReference>
<dbReference type="InterPro" id="IPR001647">
    <property type="entry name" value="HTH_TetR"/>
</dbReference>
<accession>A0ABX1H7Q7</accession>
<comment type="caution">
    <text evidence="6">The sequence shown here is derived from an EMBL/GenBank/DDBJ whole genome shotgun (WGS) entry which is preliminary data.</text>
</comment>
<evidence type="ECO:0000256" key="4">
    <source>
        <dbReference type="PROSITE-ProRule" id="PRU00335"/>
    </source>
</evidence>
<dbReference type="EMBL" id="JAAWWP010000016">
    <property type="protein sequence ID" value="NKI44088.1"/>
    <property type="molecule type" value="Genomic_DNA"/>
</dbReference>
<dbReference type="InterPro" id="IPR041347">
    <property type="entry name" value="MftR_C"/>
</dbReference>
<keyword evidence="1" id="KW-0805">Transcription regulation</keyword>
<dbReference type="PRINTS" id="PR00455">
    <property type="entry name" value="HTHTETR"/>
</dbReference>
<proteinExistence type="predicted"/>
<dbReference type="InterPro" id="IPR023772">
    <property type="entry name" value="DNA-bd_HTH_TetR-type_CS"/>
</dbReference>
<dbReference type="PROSITE" id="PS01081">
    <property type="entry name" value="HTH_TETR_1"/>
    <property type="match status" value="1"/>
</dbReference>
<feature type="domain" description="HTH tetR-type" evidence="5">
    <location>
        <begin position="15"/>
        <end position="75"/>
    </location>
</feature>
<evidence type="ECO:0000256" key="1">
    <source>
        <dbReference type="ARBA" id="ARBA00023015"/>
    </source>
</evidence>
<evidence type="ECO:0000313" key="7">
    <source>
        <dbReference type="Proteomes" id="UP000772196"/>
    </source>
</evidence>
<organism evidence="6 7">
    <name type="scientific">Streptomyces physcomitrii</name>
    <dbReference type="NCBI Taxonomy" id="2724184"/>
    <lineage>
        <taxon>Bacteria</taxon>
        <taxon>Bacillati</taxon>
        <taxon>Actinomycetota</taxon>
        <taxon>Actinomycetes</taxon>
        <taxon>Kitasatosporales</taxon>
        <taxon>Streptomycetaceae</taxon>
        <taxon>Streptomyces</taxon>
    </lineage>
</organism>
<reference evidence="6 7" key="1">
    <citation type="submission" date="2020-04" db="EMBL/GenBank/DDBJ databases">
        <title>Phylogenetic Diversity and Antibacterial Activity against Ralstonia solanacearum of Endophytic Actinomycete Isolated from Moss.</title>
        <authorList>
            <person name="Zhuang X."/>
        </authorList>
    </citation>
    <scope>NUCLEOTIDE SEQUENCE [LARGE SCALE GENOMIC DNA]</scope>
    <source>
        <strain evidence="6 7">LD120</strain>
    </source>
</reference>
<sequence length="207" mass="22987">MRENSTSCLRVRTRRAVKEALADTALELFEASGFEQVTVADIAKAAGISQRSFFRYFGSKEDVVLGDRIPTAEEVLAVLTPHLAAHPAWEALRLTVRSMTQLMEVEAEAERWKQAVRLICRTPGLRARYLERHLAWVDALVPELTSRTGPGGARAELKAQTMVNTALSCFDVALTRWSDEEGEQRTLAALVEEVFGFVRIPSEEAGV</sequence>
<evidence type="ECO:0000259" key="5">
    <source>
        <dbReference type="PROSITE" id="PS50977"/>
    </source>
</evidence>